<evidence type="ECO:0000313" key="3">
    <source>
        <dbReference type="Proteomes" id="UP001190700"/>
    </source>
</evidence>
<accession>A0AAE0GMN7</accession>
<protein>
    <submittedName>
        <fullName evidence="2">Uncharacterized protein</fullName>
    </submittedName>
</protein>
<sequence>MVITSEQDDGPPILPRQREKIDAWRQEWLEQWGDELIGGIEPAQCWLLAQDPDSGRAFGLNLATGALRWSPPAEHKLVSMHVQDTASPHPSQRGRARSLPPAPSPRAHTALEGEMGGTPSGAESGRSSFSSWSPLKYVLSRAQRSQSCLDKVQQAPTPSGPSSAVRNLSSWLLHPPSASRHGLGHCRTPSTGAVDVALLSVTPQGTEVSGNSAFKCDSKPQPPGGQSGHRRKFSAGLLDLSPTPTGSLSGAEFDSLLPAASAAKYAAEALAHRAQHGRTPSTGAVDITLLPLTPRGGLEVGGSAESKPEGPGNKHGHRRKFSAGMLDLTPTPTGSFGSVEFESILPMMPLSPKSPSGGLPHSRWLELGDSHSSTADGNDATSTSHSGDALLTPSPRSPLGDPLKSPLGGNALTTSRMANIMPGIFSGTDLGSSLRLERRPEQSPTGCKEACSFQVTIPVEELYAATSPTEIPVSTNPPRLSTAATFIAKGLPLDPSVSNPGMTTTTATSSVLLTSSARVTPSTSKRFPTVNLNPNLDPDVITKTQSSGPALPDARQAIGSDASIMSRSASMPLVTRTINPLCKHERPSFLGFLGIKQRLDDETLISS</sequence>
<feature type="region of interest" description="Disordered" evidence="1">
    <location>
        <begin position="296"/>
        <end position="319"/>
    </location>
</feature>
<feature type="region of interest" description="Disordered" evidence="1">
    <location>
        <begin position="352"/>
        <end position="411"/>
    </location>
</feature>
<dbReference type="AlphaFoldDB" id="A0AAE0GMN7"/>
<evidence type="ECO:0000313" key="2">
    <source>
        <dbReference type="EMBL" id="KAK3280733.1"/>
    </source>
</evidence>
<organism evidence="2 3">
    <name type="scientific">Cymbomonas tetramitiformis</name>
    <dbReference type="NCBI Taxonomy" id="36881"/>
    <lineage>
        <taxon>Eukaryota</taxon>
        <taxon>Viridiplantae</taxon>
        <taxon>Chlorophyta</taxon>
        <taxon>Pyramimonadophyceae</taxon>
        <taxon>Pyramimonadales</taxon>
        <taxon>Pyramimonadaceae</taxon>
        <taxon>Cymbomonas</taxon>
    </lineage>
</organism>
<feature type="compositionally biased region" description="Low complexity" evidence="1">
    <location>
        <begin position="120"/>
        <end position="129"/>
    </location>
</feature>
<feature type="compositionally biased region" description="Polar residues" evidence="1">
    <location>
        <begin position="370"/>
        <end position="386"/>
    </location>
</feature>
<keyword evidence="3" id="KW-1185">Reference proteome</keyword>
<reference evidence="2 3" key="1">
    <citation type="journal article" date="2015" name="Genome Biol. Evol.">
        <title>Comparative Genomics of a Bacterivorous Green Alga Reveals Evolutionary Causalities and Consequences of Phago-Mixotrophic Mode of Nutrition.</title>
        <authorList>
            <person name="Burns J.A."/>
            <person name="Paasch A."/>
            <person name="Narechania A."/>
            <person name="Kim E."/>
        </authorList>
    </citation>
    <scope>NUCLEOTIDE SEQUENCE [LARGE SCALE GENOMIC DNA]</scope>
    <source>
        <strain evidence="2 3">PLY_AMNH</strain>
    </source>
</reference>
<comment type="caution">
    <text evidence="2">The sequence shown here is derived from an EMBL/GenBank/DDBJ whole genome shotgun (WGS) entry which is preliminary data.</text>
</comment>
<evidence type="ECO:0000256" key="1">
    <source>
        <dbReference type="SAM" id="MobiDB-lite"/>
    </source>
</evidence>
<feature type="region of interest" description="Disordered" evidence="1">
    <location>
        <begin position="207"/>
        <end position="232"/>
    </location>
</feature>
<proteinExistence type="predicted"/>
<name>A0AAE0GMN7_9CHLO</name>
<feature type="region of interest" description="Disordered" evidence="1">
    <location>
        <begin position="81"/>
        <end position="129"/>
    </location>
</feature>
<dbReference type="Proteomes" id="UP001190700">
    <property type="component" value="Unassembled WGS sequence"/>
</dbReference>
<gene>
    <name evidence="2" type="ORF">CYMTET_11444</name>
</gene>
<dbReference type="EMBL" id="LGRX02004286">
    <property type="protein sequence ID" value="KAK3280733.1"/>
    <property type="molecule type" value="Genomic_DNA"/>
</dbReference>